<sequence length="145" mass="16061">MPIHHQLLELQTTDALALYNLTPQVQAFVTASGIQNGHVLIFSRHTTTALVVNENEERLLEDIKTYLRKLAPAGDRYLHNDLHLRSVPPDEPINAHSHLMAITLHNSELVPIVAGQLALGTYQAILLCELDGPRCRSVFVQASGE</sequence>
<gene>
    <name evidence="1" type="ORF">ACFVKH_00345</name>
</gene>
<dbReference type="PIRSF" id="PIRSF004681">
    <property type="entry name" value="UCP004681"/>
    <property type="match status" value="1"/>
</dbReference>
<dbReference type="RefSeq" id="WP_377960236.1">
    <property type="nucleotide sequence ID" value="NZ_JBHZOL010000002.1"/>
</dbReference>
<keyword evidence="2" id="KW-1185">Reference proteome</keyword>
<dbReference type="EMBL" id="JBHZOL010000002">
    <property type="protein sequence ID" value="MFE4104704.1"/>
    <property type="molecule type" value="Genomic_DNA"/>
</dbReference>
<accession>A0ABW6I973</accession>
<dbReference type="PANTHER" id="PTHR30615">
    <property type="entry name" value="UNCHARACTERIZED PROTEIN YJBQ-RELATED"/>
    <property type="match status" value="1"/>
</dbReference>
<proteinExistence type="predicted"/>
<dbReference type="PANTHER" id="PTHR30615:SF16">
    <property type="entry name" value="SECONDARY THIAMINE-PHOSPHATE SYNTHASE ENZYME"/>
    <property type="match status" value="1"/>
</dbReference>
<evidence type="ECO:0000313" key="1">
    <source>
        <dbReference type="EMBL" id="MFE4104704.1"/>
    </source>
</evidence>
<organism evidence="1 2">
    <name type="scientific">Almyronema epifaneia S1</name>
    <dbReference type="NCBI Taxonomy" id="2991925"/>
    <lineage>
        <taxon>Bacteria</taxon>
        <taxon>Bacillati</taxon>
        <taxon>Cyanobacteriota</taxon>
        <taxon>Cyanophyceae</taxon>
        <taxon>Nodosilineales</taxon>
        <taxon>Nodosilineaceae</taxon>
        <taxon>Almyronema</taxon>
        <taxon>Almyronema epifaneia</taxon>
    </lineage>
</organism>
<dbReference type="Proteomes" id="UP001600165">
    <property type="component" value="Unassembled WGS sequence"/>
</dbReference>
<dbReference type="NCBIfam" id="TIGR00149">
    <property type="entry name" value="TIGR00149_YjbQ"/>
    <property type="match status" value="1"/>
</dbReference>
<protein>
    <submittedName>
        <fullName evidence="1">Secondary thiamine-phosphate synthase enzyme YjbQ</fullName>
    </submittedName>
</protein>
<comment type="caution">
    <text evidence="1">The sequence shown here is derived from an EMBL/GenBank/DDBJ whole genome shotgun (WGS) entry which is preliminary data.</text>
</comment>
<dbReference type="Gene3D" id="2.60.120.460">
    <property type="entry name" value="YjbQ-like"/>
    <property type="match status" value="1"/>
</dbReference>
<dbReference type="SUPFAM" id="SSF111038">
    <property type="entry name" value="YjbQ-like"/>
    <property type="match status" value="1"/>
</dbReference>
<dbReference type="InterPro" id="IPR001602">
    <property type="entry name" value="UPF0047_YjbQ-like"/>
</dbReference>
<dbReference type="InterPro" id="IPR035917">
    <property type="entry name" value="YjbQ-like_sf"/>
</dbReference>
<reference evidence="1 2" key="1">
    <citation type="submission" date="2024-10" db="EMBL/GenBank/DDBJ databases">
        <authorList>
            <person name="Ratan Roy A."/>
            <person name="Morales Sandoval P.H."/>
            <person name="De Los Santos Villalobos S."/>
            <person name="Chakraborty S."/>
            <person name="Mukherjee J."/>
        </authorList>
    </citation>
    <scope>NUCLEOTIDE SEQUENCE [LARGE SCALE GENOMIC DNA]</scope>
    <source>
        <strain evidence="1 2">S1</strain>
    </source>
</reference>
<evidence type="ECO:0000313" key="2">
    <source>
        <dbReference type="Proteomes" id="UP001600165"/>
    </source>
</evidence>
<dbReference type="Pfam" id="PF01894">
    <property type="entry name" value="YjbQ"/>
    <property type="match status" value="1"/>
</dbReference>
<name>A0ABW6I973_9CYAN</name>